<dbReference type="Proteomes" id="UP001501470">
    <property type="component" value="Unassembled WGS sequence"/>
</dbReference>
<sequence>MGEIKVGTASWTHRSLLESGWYPPGASTPERRLAHYATRFPIVEVDATYYALPAERTAALWAGRTPAGFTFNVKAFGLLTGHPTRVAALPKDLRPAAGRPRVYPDDLPPGTYEEVWTRFLAALDPLARAGKLGAVLFQFPPWFTARAASRRTILDVAARCRPVRVAVEFRHASWFAGDEREATLRFLREHDLPYVVVDMPQGHRSSVPPVVEATSDLAVVRFHGHSPNWTSGDVDEKFAHFYTGAELSAWATHLRALAGRTGETHALFNNCCADNAQRNAARLVELLDDCER</sequence>
<accession>A0ABN2AVE2</accession>
<keyword evidence="2" id="KW-1185">Reference proteome</keyword>
<dbReference type="PANTHER" id="PTHR30348">
    <property type="entry name" value="UNCHARACTERIZED PROTEIN YECE"/>
    <property type="match status" value="1"/>
</dbReference>
<dbReference type="PANTHER" id="PTHR30348:SF13">
    <property type="entry name" value="UPF0759 PROTEIN YUNF"/>
    <property type="match status" value="1"/>
</dbReference>
<evidence type="ECO:0000313" key="1">
    <source>
        <dbReference type="EMBL" id="GAA1526883.1"/>
    </source>
</evidence>
<dbReference type="Gene3D" id="3.20.20.410">
    <property type="entry name" value="Protein of unknown function UPF0759"/>
    <property type="match status" value="1"/>
</dbReference>
<protein>
    <submittedName>
        <fullName evidence="1">DUF72 domain-containing protein</fullName>
    </submittedName>
</protein>
<organism evidence="1 2">
    <name type="scientific">Dactylosporangium maewongense</name>
    <dbReference type="NCBI Taxonomy" id="634393"/>
    <lineage>
        <taxon>Bacteria</taxon>
        <taxon>Bacillati</taxon>
        <taxon>Actinomycetota</taxon>
        <taxon>Actinomycetes</taxon>
        <taxon>Micromonosporales</taxon>
        <taxon>Micromonosporaceae</taxon>
        <taxon>Dactylosporangium</taxon>
    </lineage>
</organism>
<reference evidence="1 2" key="1">
    <citation type="journal article" date="2019" name="Int. J. Syst. Evol. Microbiol.">
        <title>The Global Catalogue of Microorganisms (GCM) 10K type strain sequencing project: providing services to taxonomists for standard genome sequencing and annotation.</title>
        <authorList>
            <consortium name="The Broad Institute Genomics Platform"/>
            <consortium name="The Broad Institute Genome Sequencing Center for Infectious Disease"/>
            <person name="Wu L."/>
            <person name="Ma J."/>
        </authorList>
    </citation>
    <scope>NUCLEOTIDE SEQUENCE [LARGE SCALE GENOMIC DNA]</scope>
    <source>
        <strain evidence="1 2">JCM 15933</strain>
    </source>
</reference>
<gene>
    <name evidence="1" type="ORF">GCM10009827_049680</name>
</gene>
<dbReference type="RefSeq" id="WP_344504470.1">
    <property type="nucleotide sequence ID" value="NZ_BAAAQD010000010.1"/>
</dbReference>
<dbReference type="InterPro" id="IPR002763">
    <property type="entry name" value="DUF72"/>
</dbReference>
<evidence type="ECO:0000313" key="2">
    <source>
        <dbReference type="Proteomes" id="UP001501470"/>
    </source>
</evidence>
<name>A0ABN2AVE2_9ACTN</name>
<proteinExistence type="predicted"/>
<dbReference type="EMBL" id="BAAAQD010000010">
    <property type="protein sequence ID" value="GAA1526883.1"/>
    <property type="molecule type" value="Genomic_DNA"/>
</dbReference>
<dbReference type="SUPFAM" id="SSF117396">
    <property type="entry name" value="TM1631-like"/>
    <property type="match status" value="1"/>
</dbReference>
<dbReference type="Pfam" id="PF01904">
    <property type="entry name" value="DUF72"/>
    <property type="match status" value="1"/>
</dbReference>
<comment type="caution">
    <text evidence="1">The sequence shown here is derived from an EMBL/GenBank/DDBJ whole genome shotgun (WGS) entry which is preliminary data.</text>
</comment>
<dbReference type="InterPro" id="IPR036520">
    <property type="entry name" value="UPF0759_sf"/>
</dbReference>